<evidence type="ECO:0000313" key="3">
    <source>
        <dbReference type="Proteomes" id="UP000002698"/>
    </source>
</evidence>
<protein>
    <submittedName>
        <fullName evidence="2">UspA domain protein</fullName>
    </submittedName>
</protein>
<dbReference type="Gene3D" id="3.40.50.12370">
    <property type="match status" value="1"/>
</dbReference>
<dbReference type="GeneID" id="3702168"/>
<dbReference type="KEGG" id="nph:NP_4760A"/>
<dbReference type="HOGENOM" id="CLU_101252_0_0_2"/>
<organism evidence="2 3">
    <name type="scientific">Natronomonas pharaonis (strain ATCC 35678 / DSM 2160 / CIP 103997 / JCM 8858 / NBRC 14720 / NCIMB 2260 / Gabara)</name>
    <name type="common">Halobacterium pharaonis</name>
    <dbReference type="NCBI Taxonomy" id="348780"/>
    <lineage>
        <taxon>Archaea</taxon>
        <taxon>Methanobacteriati</taxon>
        <taxon>Methanobacteriota</taxon>
        <taxon>Stenosarchaea group</taxon>
        <taxon>Halobacteria</taxon>
        <taxon>Halobacteriales</taxon>
        <taxon>Natronomonadaceae</taxon>
        <taxon>Natronomonas</taxon>
    </lineage>
</organism>
<dbReference type="InterPro" id="IPR006016">
    <property type="entry name" value="UspA"/>
</dbReference>
<reference evidence="2 3" key="1">
    <citation type="journal article" date="2005" name="Genome Res.">
        <title>Living with two extremes: conclusions from the genome sequence of Natronomonas pharaonis.</title>
        <authorList>
            <person name="Falb M."/>
            <person name="Pfeiffer F."/>
            <person name="Palm P."/>
            <person name="Rodewald K."/>
            <person name="Hickmann V."/>
            <person name="Tittor J."/>
            <person name="Oesterhelt D."/>
        </authorList>
    </citation>
    <scope>NUCLEOTIDE SEQUENCE [LARGE SCALE GENOMIC DNA]</scope>
    <source>
        <strain evidence="3">ATCC 35678 / DSM 2160 / CIP 103997 / JCM 8858 / NBRC 14720 / NCIMB 2260 / Gabara</strain>
    </source>
</reference>
<dbReference type="EnsemblBacteria" id="CAI50471">
    <property type="protein sequence ID" value="CAI50471"/>
    <property type="gene ID" value="NP_4760A"/>
</dbReference>
<evidence type="ECO:0000313" key="2">
    <source>
        <dbReference type="EMBL" id="CAI50471.1"/>
    </source>
</evidence>
<evidence type="ECO:0000259" key="1">
    <source>
        <dbReference type="Pfam" id="PF00582"/>
    </source>
</evidence>
<dbReference type="SUPFAM" id="SSF52402">
    <property type="entry name" value="Adenine nucleotide alpha hydrolases-like"/>
    <property type="match status" value="1"/>
</dbReference>
<name>A0A1U7EYY6_NATPD</name>
<dbReference type="Pfam" id="PF00582">
    <property type="entry name" value="Usp"/>
    <property type="match status" value="1"/>
</dbReference>
<accession>A0A1U7EYY6</accession>
<dbReference type="RefSeq" id="WP_011324083.1">
    <property type="nucleotide sequence ID" value="NC_007426.1"/>
</dbReference>
<dbReference type="STRING" id="348780.NP_4760A"/>
<dbReference type="AlphaFoldDB" id="A0A1U7EYY6"/>
<dbReference type="CDD" id="cd00293">
    <property type="entry name" value="USP-like"/>
    <property type="match status" value="1"/>
</dbReference>
<feature type="domain" description="UspA" evidence="1">
    <location>
        <begin position="151"/>
        <end position="224"/>
    </location>
</feature>
<dbReference type="OrthoDB" id="157328at2157"/>
<proteinExistence type="predicted"/>
<gene>
    <name evidence="2" type="ordered locus">NP_4760A</name>
</gene>
<dbReference type="EMBL" id="CR936257">
    <property type="protein sequence ID" value="CAI50471.1"/>
    <property type="molecule type" value="Genomic_DNA"/>
</dbReference>
<dbReference type="Proteomes" id="UP000002698">
    <property type="component" value="Chromosome"/>
</dbReference>
<dbReference type="eggNOG" id="arCOG00451">
    <property type="taxonomic scope" value="Archaea"/>
</dbReference>
<sequence>MTRVLVPIEVLEGQSVSWGLIELLGTVNVTVLGYHELPEQTPPEQAKEQFEGRANEALSDLETEFRDAGSTVDSRLVFTQDGRSTINRVATEVDADAYTIPGMTGDIARILVPLSGDVAVERILSFVEALLGGRDIGVTLFLASDAEGAGELLDRSATRLREQDISVETRLETGDSPFDALVEAVSGHDAVVMGEKAPSLSSFLFGEETERLATASVGPVLVVRNPDNREA</sequence>
<keyword evidence="3" id="KW-1185">Reference proteome</keyword>